<evidence type="ECO:0000313" key="13">
    <source>
        <dbReference type="Proteomes" id="UP000676409"/>
    </source>
</evidence>
<evidence type="ECO:0000256" key="4">
    <source>
        <dbReference type="ARBA" id="ARBA00022692"/>
    </source>
</evidence>
<dbReference type="GO" id="GO:0015344">
    <property type="term" value="F:siderophore uptake transmembrane transporter activity"/>
    <property type="evidence" value="ECO:0007669"/>
    <property type="project" value="TreeGrafter"/>
</dbReference>
<proteinExistence type="inferred from homology"/>
<dbReference type="KEGG" id="caul:KCG34_07100"/>
<comment type="subcellular location">
    <subcellularLocation>
        <location evidence="1 8">Cell outer membrane</location>
        <topology evidence="1 8">Multi-pass membrane protein</topology>
    </subcellularLocation>
</comment>
<keyword evidence="7 8" id="KW-0998">Cell outer membrane</keyword>
<evidence type="ECO:0000256" key="9">
    <source>
        <dbReference type="RuleBase" id="RU003357"/>
    </source>
</evidence>
<dbReference type="AlphaFoldDB" id="A0A975G325"/>
<keyword evidence="12" id="KW-0675">Receptor</keyword>
<evidence type="ECO:0000259" key="11">
    <source>
        <dbReference type="Pfam" id="PF07715"/>
    </source>
</evidence>
<dbReference type="Gene3D" id="2.40.170.20">
    <property type="entry name" value="TonB-dependent receptor, beta-barrel domain"/>
    <property type="match status" value="1"/>
</dbReference>
<dbReference type="PANTHER" id="PTHR30069">
    <property type="entry name" value="TONB-DEPENDENT OUTER MEMBRANE RECEPTOR"/>
    <property type="match status" value="1"/>
</dbReference>
<evidence type="ECO:0000256" key="1">
    <source>
        <dbReference type="ARBA" id="ARBA00004571"/>
    </source>
</evidence>
<evidence type="ECO:0000259" key="10">
    <source>
        <dbReference type="Pfam" id="PF00593"/>
    </source>
</evidence>
<keyword evidence="3 8" id="KW-1134">Transmembrane beta strand</keyword>
<protein>
    <submittedName>
        <fullName evidence="12">TonB-dependent receptor</fullName>
    </submittedName>
</protein>
<feature type="domain" description="TonB-dependent receptor-like beta-barrel" evidence="10">
    <location>
        <begin position="255"/>
        <end position="722"/>
    </location>
</feature>
<dbReference type="RefSeq" id="WP_211939686.1">
    <property type="nucleotide sequence ID" value="NZ_CP073078.1"/>
</dbReference>
<feature type="domain" description="TonB-dependent receptor plug" evidence="11">
    <location>
        <begin position="39"/>
        <end position="147"/>
    </location>
</feature>
<dbReference type="InterPro" id="IPR039426">
    <property type="entry name" value="TonB-dep_rcpt-like"/>
</dbReference>
<dbReference type="PROSITE" id="PS52016">
    <property type="entry name" value="TONB_DEPENDENT_REC_3"/>
    <property type="match status" value="1"/>
</dbReference>
<keyword evidence="6 8" id="KW-0472">Membrane</keyword>
<evidence type="ECO:0000256" key="8">
    <source>
        <dbReference type="PROSITE-ProRule" id="PRU01360"/>
    </source>
</evidence>
<dbReference type="InterPro" id="IPR012910">
    <property type="entry name" value="Plug_dom"/>
</dbReference>
<dbReference type="Proteomes" id="UP000676409">
    <property type="component" value="Chromosome"/>
</dbReference>
<dbReference type="PANTHER" id="PTHR30069:SF39">
    <property type="entry name" value="BLL6183 PROTEIN"/>
    <property type="match status" value="1"/>
</dbReference>
<dbReference type="InterPro" id="IPR036942">
    <property type="entry name" value="Beta-barrel_TonB_sf"/>
</dbReference>
<evidence type="ECO:0000256" key="7">
    <source>
        <dbReference type="ARBA" id="ARBA00023237"/>
    </source>
</evidence>
<keyword evidence="4 8" id="KW-0812">Transmembrane</keyword>
<evidence type="ECO:0000256" key="5">
    <source>
        <dbReference type="ARBA" id="ARBA00023077"/>
    </source>
</evidence>
<sequence length="769" mass="79322">MPAEAAAGEGASSSDAALTEVVVVAPTAQRGAGVSLDLVPSAASVVNGEALSGSGPASVLGGLNDRLAGVVLDEAQGDDLQPNLLYRGFEASPLAGDGQGLAVYLGGVRFNQPFGDTVNWDLIPDLAVDRMELMGSNPAFGLNALGGSLSIRLKDGFGYSGAAAELGGGSHGKVQGGFEFGRTVGSTALYVAGQGLNDAGWRQHSPSRAGQVYADLGWKRGGSELHLNLMAAHTDLTGNGVSPVELLAVDRTAVFTYPDTTRNRFERVAATGSTALGGGWSLQGTAYYDHFHQITLNGDAADAAPCPGDATVLCDSSGAALTGPGGAPVSNFVTASPYAAQFPAYAAGGPYSVLNTTVTVTDGYGAALQAERAAPVFGRLNHLLVGAGYDGASTSFSASTRLGALTLARGFAGPGVLLDLADGSVAPVGVTSASDSYGVYVSDTLEATRRLSLTLSGRYGAARTALHDQLGTSLNGAHLFQRFNPAAGATLRLGRGMTAYAGYAEASRAPTPAELSCASPQAPCTLTNFFVADPALKQVVARTVEAGLRGHRAYGDVKLDWSAGVYRTDLADDIQFVASPVLGRDYFTNIGRTRRQGVEAGLSVATGPWSLFASYAYVDATYRTALTLDGGQNPAADAQGLIHVRPGDHITSIPDHSLKFGGEYRSASGWSLGVNGRYAGRQYLSGDPANQAPPTKPYWLLNLEGRYPITRRIALRGWLQNLADARYASFGAFSPTSSVPILQAPTASNPRSLSPGQPIAGFAGLRISF</sequence>
<dbReference type="InterPro" id="IPR000531">
    <property type="entry name" value="Beta-barrel_TonB"/>
</dbReference>
<reference evidence="12" key="1">
    <citation type="submission" date="2021-04" db="EMBL/GenBank/DDBJ databases">
        <title>The complete genome sequence of Caulobacter sp. S6.</title>
        <authorList>
            <person name="Tang Y."/>
            <person name="Ouyang W."/>
            <person name="Liu Q."/>
            <person name="Huang B."/>
            <person name="Guo Z."/>
            <person name="Lei P."/>
        </authorList>
    </citation>
    <scope>NUCLEOTIDE SEQUENCE</scope>
    <source>
        <strain evidence="12">S6</strain>
    </source>
</reference>
<keyword evidence="13" id="KW-1185">Reference proteome</keyword>
<dbReference type="SUPFAM" id="SSF56935">
    <property type="entry name" value="Porins"/>
    <property type="match status" value="1"/>
</dbReference>
<evidence type="ECO:0000313" key="12">
    <source>
        <dbReference type="EMBL" id="QUD89634.1"/>
    </source>
</evidence>
<dbReference type="GO" id="GO:0044718">
    <property type="term" value="P:siderophore transmembrane transport"/>
    <property type="evidence" value="ECO:0007669"/>
    <property type="project" value="TreeGrafter"/>
</dbReference>
<organism evidence="12 13">
    <name type="scientific">Phenylobacterium montanum</name>
    <dbReference type="NCBI Taxonomy" id="2823693"/>
    <lineage>
        <taxon>Bacteria</taxon>
        <taxon>Pseudomonadati</taxon>
        <taxon>Pseudomonadota</taxon>
        <taxon>Alphaproteobacteria</taxon>
        <taxon>Caulobacterales</taxon>
        <taxon>Caulobacteraceae</taxon>
        <taxon>Phenylobacterium</taxon>
    </lineage>
</organism>
<gene>
    <name evidence="12" type="ORF">KCG34_07100</name>
</gene>
<keyword evidence="2 8" id="KW-0813">Transport</keyword>
<dbReference type="EMBL" id="CP073078">
    <property type="protein sequence ID" value="QUD89634.1"/>
    <property type="molecule type" value="Genomic_DNA"/>
</dbReference>
<dbReference type="GO" id="GO:0009279">
    <property type="term" value="C:cell outer membrane"/>
    <property type="evidence" value="ECO:0007669"/>
    <property type="project" value="UniProtKB-SubCell"/>
</dbReference>
<dbReference type="Gene3D" id="2.170.130.10">
    <property type="entry name" value="TonB-dependent receptor, plug domain"/>
    <property type="match status" value="1"/>
</dbReference>
<accession>A0A975G325</accession>
<name>A0A975G325_9CAUL</name>
<dbReference type="Pfam" id="PF00593">
    <property type="entry name" value="TonB_dep_Rec_b-barrel"/>
    <property type="match status" value="1"/>
</dbReference>
<dbReference type="Pfam" id="PF07715">
    <property type="entry name" value="Plug"/>
    <property type="match status" value="1"/>
</dbReference>
<keyword evidence="5 9" id="KW-0798">TonB box</keyword>
<comment type="similarity">
    <text evidence="8 9">Belongs to the TonB-dependent receptor family.</text>
</comment>
<evidence type="ECO:0000256" key="6">
    <source>
        <dbReference type="ARBA" id="ARBA00023136"/>
    </source>
</evidence>
<evidence type="ECO:0000256" key="2">
    <source>
        <dbReference type="ARBA" id="ARBA00022448"/>
    </source>
</evidence>
<evidence type="ECO:0000256" key="3">
    <source>
        <dbReference type="ARBA" id="ARBA00022452"/>
    </source>
</evidence>
<dbReference type="InterPro" id="IPR037066">
    <property type="entry name" value="Plug_dom_sf"/>
</dbReference>